<proteinExistence type="inferred from homology"/>
<sequence>MAARPFRGHCLSQTLHLRTVRPLLRYAHLFHLKTFPRDVKLQFMLYLDAQRLLRLGLEAAARRWNFDFLTEAPGAAGNPEWEELSARDVPAFYRSRAAPGGAPGGGGGARQGRQADVHLVGRGIAHVRQLLRGRVPGGDHQGALQAAEARETPPGRHHR</sequence>
<evidence type="ECO:0000256" key="2">
    <source>
        <dbReference type="ARBA" id="ARBA00023013"/>
    </source>
</evidence>
<dbReference type="Gene3D" id="4.10.365.10">
    <property type="entry name" value="p27"/>
    <property type="match status" value="1"/>
</dbReference>
<evidence type="ECO:0000313" key="6">
    <source>
        <dbReference type="Proteomes" id="UP000677803"/>
    </source>
</evidence>
<keyword evidence="2" id="KW-0649">Protein kinase inhibitor</keyword>
<dbReference type="InterPro" id="IPR003175">
    <property type="entry name" value="CDI_dom"/>
</dbReference>
<accession>A0A8S4BZV5</accession>
<reference evidence="5" key="1">
    <citation type="submission" date="2021-05" db="EMBL/GenBank/DDBJ databases">
        <authorList>
            <person name="Tigano A."/>
        </authorList>
    </citation>
    <scope>NUCLEOTIDE SEQUENCE</scope>
</reference>
<evidence type="ECO:0000256" key="1">
    <source>
        <dbReference type="ARBA" id="ARBA00006726"/>
    </source>
</evidence>
<gene>
    <name evidence="5" type="ORF">MMEN_LOCUS20199</name>
</gene>
<name>A0A8S4BZV5_9TELE</name>
<dbReference type="AlphaFoldDB" id="A0A8S4BZV5"/>
<dbReference type="GO" id="GO:2000045">
    <property type="term" value="P:regulation of G1/S transition of mitotic cell cycle"/>
    <property type="evidence" value="ECO:0007669"/>
    <property type="project" value="TreeGrafter"/>
</dbReference>
<evidence type="ECO:0000259" key="4">
    <source>
        <dbReference type="Pfam" id="PF02234"/>
    </source>
</evidence>
<dbReference type="GO" id="GO:0006974">
    <property type="term" value="P:DNA damage response"/>
    <property type="evidence" value="ECO:0007669"/>
    <property type="project" value="TreeGrafter"/>
</dbReference>
<dbReference type="GO" id="GO:0072331">
    <property type="term" value="P:signal transduction by p53 class mediator"/>
    <property type="evidence" value="ECO:0007669"/>
    <property type="project" value="InterPro"/>
</dbReference>
<comment type="caution">
    <text evidence="5">The sequence shown here is derived from an EMBL/GenBank/DDBJ whole genome shotgun (WGS) entry which is preliminary data.</text>
</comment>
<dbReference type="PANTHER" id="PTHR46778:SF1">
    <property type="entry name" value="CYCLIN-DEPENDENT KINASE INHIBITOR 1"/>
    <property type="match status" value="1"/>
</dbReference>
<dbReference type="Proteomes" id="UP000677803">
    <property type="component" value="Unassembled WGS sequence"/>
</dbReference>
<feature type="domain" description="Cyclin-dependent kinase inhibitor" evidence="4">
    <location>
        <begin position="48"/>
        <end position="84"/>
    </location>
</feature>
<evidence type="ECO:0000313" key="5">
    <source>
        <dbReference type="EMBL" id="CAG6016191.1"/>
    </source>
</evidence>
<feature type="compositionally biased region" description="Basic and acidic residues" evidence="3">
    <location>
        <begin position="148"/>
        <end position="159"/>
    </location>
</feature>
<protein>
    <submittedName>
        <fullName evidence="5">(Atlantic silverside) hypothetical protein</fullName>
    </submittedName>
</protein>
<dbReference type="EMBL" id="CAJRST010039389">
    <property type="protein sequence ID" value="CAG6016191.1"/>
    <property type="molecule type" value="Genomic_DNA"/>
</dbReference>
<dbReference type="GO" id="GO:0004861">
    <property type="term" value="F:cyclin-dependent protein serine/threonine kinase inhibitor activity"/>
    <property type="evidence" value="ECO:0007669"/>
    <property type="project" value="InterPro"/>
</dbReference>
<feature type="region of interest" description="Disordered" evidence="3">
    <location>
        <begin position="134"/>
        <end position="159"/>
    </location>
</feature>
<dbReference type="InterPro" id="IPR044898">
    <property type="entry name" value="CDI_dom_sf"/>
</dbReference>
<dbReference type="Pfam" id="PF02234">
    <property type="entry name" value="CDI"/>
    <property type="match status" value="1"/>
</dbReference>
<evidence type="ECO:0000256" key="3">
    <source>
        <dbReference type="SAM" id="MobiDB-lite"/>
    </source>
</evidence>
<comment type="similarity">
    <text evidence="1">Belongs to the CDI family.</text>
</comment>
<dbReference type="GO" id="GO:0005634">
    <property type="term" value="C:nucleus"/>
    <property type="evidence" value="ECO:0007669"/>
    <property type="project" value="InterPro"/>
</dbReference>
<organism evidence="5 6">
    <name type="scientific">Menidia menidia</name>
    <name type="common">Atlantic silverside</name>
    <dbReference type="NCBI Taxonomy" id="238744"/>
    <lineage>
        <taxon>Eukaryota</taxon>
        <taxon>Metazoa</taxon>
        <taxon>Chordata</taxon>
        <taxon>Craniata</taxon>
        <taxon>Vertebrata</taxon>
        <taxon>Euteleostomi</taxon>
        <taxon>Actinopterygii</taxon>
        <taxon>Neopterygii</taxon>
        <taxon>Teleostei</taxon>
        <taxon>Neoteleostei</taxon>
        <taxon>Acanthomorphata</taxon>
        <taxon>Ovalentaria</taxon>
        <taxon>Atherinomorphae</taxon>
        <taxon>Atheriniformes</taxon>
        <taxon>Atherinopsidae</taxon>
        <taxon>Menidiinae</taxon>
        <taxon>Menidia</taxon>
    </lineage>
</organism>
<dbReference type="GO" id="GO:0000307">
    <property type="term" value="C:cyclin-dependent protein kinase holoenzyme complex"/>
    <property type="evidence" value="ECO:0007669"/>
    <property type="project" value="TreeGrafter"/>
</dbReference>
<dbReference type="InterPro" id="IPR029841">
    <property type="entry name" value="CDKN1A"/>
</dbReference>
<dbReference type="PANTHER" id="PTHR46778">
    <property type="entry name" value="CYCLIN-DEPENDENT KINASE INHIBITOR 1-RELATED"/>
    <property type="match status" value="1"/>
</dbReference>
<keyword evidence="6" id="KW-1185">Reference proteome</keyword>